<evidence type="ECO:0000313" key="2">
    <source>
        <dbReference type="EMBL" id="MPD00712.1"/>
    </source>
</evidence>
<sequence>MRGAGRLAKGGDPRPIPAPAPVPLLHRTDTAPTPRTDPIPHPSSSLRRRRDHRQALDPTTSLSSRRVHNKGLSSSSRWARPNGVGLAPRRRSSSRAVVVAGRSTP</sequence>
<name>A0A5B7JS25_PORTR</name>
<proteinExistence type="predicted"/>
<keyword evidence="3" id="KW-1185">Reference proteome</keyword>
<reference evidence="2 3" key="1">
    <citation type="submission" date="2019-05" db="EMBL/GenBank/DDBJ databases">
        <title>Another draft genome of Portunus trituberculatus and its Hox gene families provides insights of decapod evolution.</title>
        <authorList>
            <person name="Jeong J.-H."/>
            <person name="Song I."/>
            <person name="Kim S."/>
            <person name="Choi T."/>
            <person name="Kim D."/>
            <person name="Ryu S."/>
            <person name="Kim W."/>
        </authorList>
    </citation>
    <scope>NUCLEOTIDE SEQUENCE [LARGE SCALE GENOMIC DNA]</scope>
    <source>
        <tissue evidence="2">Muscle</tissue>
    </source>
</reference>
<dbReference type="Proteomes" id="UP000324222">
    <property type="component" value="Unassembled WGS sequence"/>
</dbReference>
<comment type="caution">
    <text evidence="2">The sequence shown here is derived from an EMBL/GenBank/DDBJ whole genome shotgun (WGS) entry which is preliminary data.</text>
</comment>
<feature type="region of interest" description="Disordered" evidence="1">
    <location>
        <begin position="1"/>
        <end position="105"/>
    </location>
</feature>
<accession>A0A5B7JS25</accession>
<gene>
    <name evidence="2" type="ORF">E2C01_096205</name>
</gene>
<feature type="compositionally biased region" description="Low complexity" evidence="1">
    <location>
        <begin position="94"/>
        <end position="105"/>
    </location>
</feature>
<organism evidence="2 3">
    <name type="scientific">Portunus trituberculatus</name>
    <name type="common">Swimming crab</name>
    <name type="synonym">Neptunus trituberculatus</name>
    <dbReference type="NCBI Taxonomy" id="210409"/>
    <lineage>
        <taxon>Eukaryota</taxon>
        <taxon>Metazoa</taxon>
        <taxon>Ecdysozoa</taxon>
        <taxon>Arthropoda</taxon>
        <taxon>Crustacea</taxon>
        <taxon>Multicrustacea</taxon>
        <taxon>Malacostraca</taxon>
        <taxon>Eumalacostraca</taxon>
        <taxon>Eucarida</taxon>
        <taxon>Decapoda</taxon>
        <taxon>Pleocyemata</taxon>
        <taxon>Brachyura</taxon>
        <taxon>Eubrachyura</taxon>
        <taxon>Portunoidea</taxon>
        <taxon>Portunidae</taxon>
        <taxon>Portuninae</taxon>
        <taxon>Portunus</taxon>
    </lineage>
</organism>
<evidence type="ECO:0000313" key="3">
    <source>
        <dbReference type="Proteomes" id="UP000324222"/>
    </source>
</evidence>
<dbReference type="AlphaFoldDB" id="A0A5B7JS25"/>
<protein>
    <submittedName>
        <fullName evidence="2">Uncharacterized protein</fullName>
    </submittedName>
</protein>
<dbReference type="EMBL" id="VSRR010124047">
    <property type="protein sequence ID" value="MPD00712.1"/>
    <property type="molecule type" value="Genomic_DNA"/>
</dbReference>
<evidence type="ECO:0000256" key="1">
    <source>
        <dbReference type="SAM" id="MobiDB-lite"/>
    </source>
</evidence>